<feature type="domain" description="SHSP" evidence="3">
    <location>
        <begin position="38"/>
        <end position="147"/>
    </location>
</feature>
<keyword evidence="5" id="KW-1185">Reference proteome</keyword>
<dbReference type="AlphaFoldDB" id="A0A0S2TDR0"/>
<name>A0A0S2TDR0_9GAMM</name>
<dbReference type="Proteomes" id="UP000055136">
    <property type="component" value="Chromosome"/>
</dbReference>
<comment type="similarity">
    <text evidence="1 2">Belongs to the small heat shock protein (HSP20) family.</text>
</comment>
<dbReference type="InterPro" id="IPR031107">
    <property type="entry name" value="Small_HSP"/>
</dbReference>
<dbReference type="PROSITE" id="PS01031">
    <property type="entry name" value="SHSP"/>
    <property type="match status" value="1"/>
</dbReference>
<dbReference type="Pfam" id="PF00011">
    <property type="entry name" value="HSP20"/>
    <property type="match status" value="1"/>
</dbReference>
<dbReference type="SUPFAM" id="SSF49764">
    <property type="entry name" value="HSP20-like chaperones"/>
    <property type="match status" value="1"/>
</dbReference>
<organism evidence="4 5">
    <name type="scientific">Candidatus Tenderia electrophaga</name>
    <dbReference type="NCBI Taxonomy" id="1748243"/>
    <lineage>
        <taxon>Bacteria</taxon>
        <taxon>Pseudomonadati</taxon>
        <taxon>Pseudomonadota</taxon>
        <taxon>Gammaproteobacteria</taxon>
        <taxon>Candidatus Tenderiales</taxon>
        <taxon>Candidatus Tenderiaceae</taxon>
        <taxon>Candidatus Tenderia</taxon>
    </lineage>
</organism>
<accession>A0A0S2TDR0</accession>
<sequence>MFTNIANRGGGLFDDFRRLQREMDQLFSASPMPSGIRALGREAYPPINIGSTEEQVDVYLFAAGVDPRSLDISIQQNLLTLAGERKLDTETGVNYYRKERFNGAFRRVVTLPEDVDPDKVQAKYQDGVLHVTLQRRESSRPRKIEVQ</sequence>
<dbReference type="InterPro" id="IPR008978">
    <property type="entry name" value="HSP20-like_chaperone"/>
</dbReference>
<dbReference type="InterPro" id="IPR002068">
    <property type="entry name" value="A-crystallin/Hsp20_dom"/>
</dbReference>
<gene>
    <name evidence="4" type="ORF">Tel_09045</name>
</gene>
<dbReference type="CDD" id="cd06464">
    <property type="entry name" value="ACD_sHsps-like"/>
    <property type="match status" value="1"/>
</dbReference>
<reference evidence="4" key="1">
    <citation type="submission" date="2015-10" db="EMBL/GenBank/DDBJ databases">
        <title>Description of Candidatus Tenderia electrophaga gen. nov, sp. nov., an Uncultivated Electroautotroph from a Biocathode Enrichment.</title>
        <authorList>
            <person name="Eddie B.J."/>
            <person name="Malanoski A.P."/>
            <person name="Wang Z."/>
            <person name="Hall R.J."/>
            <person name="Oh S.D."/>
            <person name="Heiner C."/>
            <person name="Lin B."/>
            <person name="Strycharz-Glaven S.M."/>
        </authorList>
    </citation>
    <scope>NUCLEOTIDE SEQUENCE [LARGE SCALE GENOMIC DNA]</scope>
    <source>
        <strain evidence="4">NRL1</strain>
    </source>
</reference>
<dbReference type="EMBL" id="CP013099">
    <property type="protein sequence ID" value="ALP53291.1"/>
    <property type="molecule type" value="Genomic_DNA"/>
</dbReference>
<proteinExistence type="inferred from homology"/>
<evidence type="ECO:0000313" key="4">
    <source>
        <dbReference type="EMBL" id="ALP53291.1"/>
    </source>
</evidence>
<evidence type="ECO:0000259" key="3">
    <source>
        <dbReference type="PROSITE" id="PS01031"/>
    </source>
</evidence>
<dbReference type="KEGG" id="tee:Tel_09045"/>
<protein>
    <submittedName>
        <fullName evidence="4">Heat-shock protein Hsp20</fullName>
    </submittedName>
</protein>
<dbReference type="STRING" id="1748243.Tel_09045"/>
<evidence type="ECO:0000313" key="5">
    <source>
        <dbReference type="Proteomes" id="UP000055136"/>
    </source>
</evidence>
<evidence type="ECO:0000256" key="1">
    <source>
        <dbReference type="PROSITE-ProRule" id="PRU00285"/>
    </source>
</evidence>
<evidence type="ECO:0000256" key="2">
    <source>
        <dbReference type="RuleBase" id="RU003616"/>
    </source>
</evidence>
<dbReference type="Gene3D" id="2.60.40.790">
    <property type="match status" value="1"/>
</dbReference>
<dbReference type="PANTHER" id="PTHR11527">
    <property type="entry name" value="HEAT-SHOCK PROTEIN 20 FAMILY MEMBER"/>
    <property type="match status" value="1"/>
</dbReference>